<reference evidence="2" key="1">
    <citation type="journal article" date="2015" name="Nature">
        <title>Complex archaea that bridge the gap between prokaryotes and eukaryotes.</title>
        <authorList>
            <person name="Spang A."/>
            <person name="Saw J.H."/>
            <person name="Jorgensen S.L."/>
            <person name="Zaremba-Niedzwiedzka K."/>
            <person name="Martijn J."/>
            <person name="Lind A.E."/>
            <person name="van Eijk R."/>
            <person name="Schleper C."/>
            <person name="Guy L."/>
            <person name="Ettema T.J."/>
        </authorList>
    </citation>
    <scope>NUCLEOTIDE SEQUENCE</scope>
</reference>
<feature type="transmembrane region" description="Helical" evidence="1">
    <location>
        <begin position="148"/>
        <end position="171"/>
    </location>
</feature>
<dbReference type="EMBL" id="LAZR01001217">
    <property type="protein sequence ID" value="KKN48504.1"/>
    <property type="molecule type" value="Genomic_DNA"/>
</dbReference>
<evidence type="ECO:0000256" key="1">
    <source>
        <dbReference type="SAM" id="Phobius"/>
    </source>
</evidence>
<gene>
    <name evidence="2" type="ORF">LCGC14_0651970</name>
</gene>
<feature type="transmembrane region" description="Helical" evidence="1">
    <location>
        <begin position="12"/>
        <end position="37"/>
    </location>
</feature>
<keyword evidence="1" id="KW-0812">Transmembrane</keyword>
<dbReference type="AlphaFoldDB" id="A0A0F9R175"/>
<accession>A0A0F9R175</accession>
<sequence length="177" mass="18236">MEQKKSIQLSQAFGAVLTLVLVAVLVIVAIVIFVSLASSFAGTEAVSVTNETVIIPGSGTVAVADATTCSFGDFGGTVLFNVSEGFGTVSNNILVLTTDYTIDSATGEITNVTGVWNETLTSYTYTFGSAACDASEDLTTEFGTYTSLIGLVGTIIFLGLVIGVLVAAFAFGGRRET</sequence>
<protein>
    <submittedName>
        <fullName evidence="2">Uncharacterized protein</fullName>
    </submittedName>
</protein>
<keyword evidence="1" id="KW-0472">Membrane</keyword>
<organism evidence="2">
    <name type="scientific">marine sediment metagenome</name>
    <dbReference type="NCBI Taxonomy" id="412755"/>
    <lineage>
        <taxon>unclassified sequences</taxon>
        <taxon>metagenomes</taxon>
        <taxon>ecological metagenomes</taxon>
    </lineage>
</organism>
<proteinExistence type="predicted"/>
<evidence type="ECO:0000313" key="2">
    <source>
        <dbReference type="EMBL" id="KKN48504.1"/>
    </source>
</evidence>
<comment type="caution">
    <text evidence="2">The sequence shown here is derived from an EMBL/GenBank/DDBJ whole genome shotgun (WGS) entry which is preliminary data.</text>
</comment>
<name>A0A0F9R175_9ZZZZ</name>
<keyword evidence="1" id="KW-1133">Transmembrane helix</keyword>